<organism evidence="1 2">
    <name type="scientific">Lymnaea stagnalis</name>
    <name type="common">Great pond snail</name>
    <name type="synonym">Helix stagnalis</name>
    <dbReference type="NCBI Taxonomy" id="6523"/>
    <lineage>
        <taxon>Eukaryota</taxon>
        <taxon>Metazoa</taxon>
        <taxon>Spiralia</taxon>
        <taxon>Lophotrochozoa</taxon>
        <taxon>Mollusca</taxon>
        <taxon>Gastropoda</taxon>
        <taxon>Heterobranchia</taxon>
        <taxon>Euthyneura</taxon>
        <taxon>Panpulmonata</taxon>
        <taxon>Hygrophila</taxon>
        <taxon>Lymnaeoidea</taxon>
        <taxon>Lymnaeidae</taxon>
        <taxon>Lymnaea</taxon>
    </lineage>
</organism>
<feature type="non-terminal residue" evidence="1">
    <location>
        <position position="91"/>
    </location>
</feature>
<dbReference type="GO" id="GO:0005654">
    <property type="term" value="C:nucleoplasm"/>
    <property type="evidence" value="ECO:0007669"/>
    <property type="project" value="TreeGrafter"/>
</dbReference>
<dbReference type="PANTHER" id="PTHR16207:SF11">
    <property type="entry name" value="SET DOMAIN-CONTAINING PROTEIN"/>
    <property type="match status" value="1"/>
</dbReference>
<proteinExistence type="predicted"/>
<name>A0AAV2IQG2_LYMST</name>
<comment type="caution">
    <text evidence="1">The sequence shown here is derived from an EMBL/GenBank/DDBJ whole genome shotgun (WGS) entry which is preliminary data.</text>
</comment>
<evidence type="ECO:0000313" key="2">
    <source>
        <dbReference type="Proteomes" id="UP001497497"/>
    </source>
</evidence>
<dbReference type="EMBL" id="CAXITT010001133">
    <property type="protein sequence ID" value="CAL1547992.1"/>
    <property type="molecule type" value="Genomic_DNA"/>
</dbReference>
<protein>
    <submittedName>
        <fullName evidence="1">Uncharacterized protein</fullName>
    </submittedName>
</protein>
<gene>
    <name evidence="1" type="ORF">GSLYS_00021309001</name>
</gene>
<dbReference type="InterPro" id="IPR046432">
    <property type="entry name" value="TASOR"/>
</dbReference>
<keyword evidence="2" id="KW-1185">Reference proteome</keyword>
<dbReference type="PANTHER" id="PTHR16207">
    <property type="entry name" value="SET DOMAIN-CONTAINING PROTEIN"/>
    <property type="match status" value="1"/>
</dbReference>
<accession>A0AAV2IQG2</accession>
<evidence type="ECO:0000313" key="1">
    <source>
        <dbReference type="EMBL" id="CAL1547992.1"/>
    </source>
</evidence>
<dbReference type="Proteomes" id="UP001497497">
    <property type="component" value="Unassembled WGS sequence"/>
</dbReference>
<dbReference type="GO" id="GO:0045814">
    <property type="term" value="P:negative regulation of gene expression, epigenetic"/>
    <property type="evidence" value="ECO:0007669"/>
    <property type="project" value="InterPro"/>
</dbReference>
<feature type="non-terminal residue" evidence="1">
    <location>
        <position position="1"/>
    </location>
</feature>
<sequence>LDSHECQQEILAPIRKSFHFPFSTSGHEFTRVQSVYNSELTGKYLEKRKEMKSSGYPDALLADNFAFIAIEHPSTVAKLCKDGIRCGNQQF</sequence>
<reference evidence="1 2" key="1">
    <citation type="submission" date="2024-04" db="EMBL/GenBank/DDBJ databases">
        <authorList>
            <consortium name="Genoscope - CEA"/>
            <person name="William W."/>
        </authorList>
    </citation>
    <scope>NUCLEOTIDE SEQUENCE [LARGE SCALE GENOMIC DNA]</scope>
</reference>
<dbReference type="AlphaFoldDB" id="A0AAV2IQG2"/>